<evidence type="ECO:0000313" key="10">
    <source>
        <dbReference type="EMBL" id="CCC52809.1"/>
    </source>
</evidence>
<dbReference type="PRINTS" id="PR00380">
    <property type="entry name" value="KINESINHEAVY"/>
</dbReference>
<evidence type="ECO:0000256" key="1">
    <source>
        <dbReference type="ARBA" id="ARBA00022741"/>
    </source>
</evidence>
<dbReference type="FunFam" id="3.40.850.10:FF:000124">
    <property type="entry name" value="Kinesin-like protein"/>
    <property type="match status" value="1"/>
</dbReference>
<accession>G0UAH6</accession>
<dbReference type="GO" id="GO:0005524">
    <property type="term" value="F:ATP binding"/>
    <property type="evidence" value="ECO:0007669"/>
    <property type="project" value="UniProtKB-UniRule"/>
</dbReference>
<evidence type="ECO:0000256" key="7">
    <source>
        <dbReference type="SAM" id="Coils"/>
    </source>
</evidence>
<dbReference type="AlphaFoldDB" id="G0UAH6"/>
<feature type="compositionally biased region" description="Basic residues" evidence="8">
    <location>
        <begin position="614"/>
        <end position="628"/>
    </location>
</feature>
<feature type="coiled-coil region" evidence="7">
    <location>
        <begin position="408"/>
        <end position="438"/>
    </location>
</feature>
<evidence type="ECO:0000256" key="3">
    <source>
        <dbReference type="ARBA" id="ARBA00023054"/>
    </source>
</evidence>
<reference evidence="10" key="1">
    <citation type="journal article" date="2012" name="Proc. Natl. Acad. Sci. U.S.A.">
        <title>Antigenic diversity is generated by distinct evolutionary mechanisms in African trypanosome species.</title>
        <authorList>
            <person name="Jackson A.P."/>
            <person name="Berry A."/>
            <person name="Aslett M."/>
            <person name="Allison H.C."/>
            <person name="Burton P."/>
            <person name="Vavrova-Anderson J."/>
            <person name="Brown R."/>
            <person name="Browne H."/>
            <person name="Corton N."/>
            <person name="Hauser H."/>
            <person name="Gamble J."/>
            <person name="Gilderthorp R."/>
            <person name="Marcello L."/>
            <person name="McQuillan J."/>
            <person name="Otto T.D."/>
            <person name="Quail M.A."/>
            <person name="Sanders M.J."/>
            <person name="van Tonder A."/>
            <person name="Ginger M.L."/>
            <person name="Field M.C."/>
            <person name="Barry J.D."/>
            <person name="Hertz-Fowler C."/>
            <person name="Berriman M."/>
        </authorList>
    </citation>
    <scope>NUCLEOTIDE SEQUENCE</scope>
    <source>
        <strain evidence="10">Y486</strain>
    </source>
</reference>
<dbReference type="InterPro" id="IPR027640">
    <property type="entry name" value="Kinesin-like_fam"/>
</dbReference>
<keyword evidence="1 5" id="KW-0547">Nucleotide-binding</keyword>
<protein>
    <recommendedName>
        <fullName evidence="6">Kinesin-like protein</fullName>
    </recommendedName>
</protein>
<dbReference type="EMBL" id="HE573027">
    <property type="protein sequence ID" value="CCC52809.1"/>
    <property type="molecule type" value="Genomic_DNA"/>
</dbReference>
<evidence type="ECO:0000259" key="9">
    <source>
        <dbReference type="PROSITE" id="PS50067"/>
    </source>
</evidence>
<name>G0UAH6_TRYVY</name>
<feature type="region of interest" description="Disordered" evidence="8">
    <location>
        <begin position="731"/>
        <end position="751"/>
    </location>
</feature>
<dbReference type="PANTHER" id="PTHR47968:SF75">
    <property type="entry name" value="CENTROMERE-ASSOCIATED PROTEIN E"/>
    <property type="match status" value="1"/>
</dbReference>
<keyword evidence="6" id="KW-0493">Microtubule</keyword>
<dbReference type="InterPro" id="IPR036961">
    <property type="entry name" value="Kinesin_motor_dom_sf"/>
</dbReference>
<comment type="similarity">
    <text evidence="5 6">Belongs to the TRAFAC class myosin-kinesin ATPase superfamily. Kinesin family.</text>
</comment>
<keyword evidence="4 5" id="KW-0505">Motor protein</keyword>
<dbReference type="SUPFAM" id="SSF52540">
    <property type="entry name" value="P-loop containing nucleoside triphosphate hydrolases"/>
    <property type="match status" value="1"/>
</dbReference>
<sequence>MSIEVHVRIRPNVQNSIWSSAETVLYSTNNPNTHYVYNKVHHIGTTNQSIFQGIEALVHAGFDGKNVTVMAYGQTGSGKTHSMNGTAEDPGVVPRTAKLLLDLRRNFPGTQVFVYFTEIYNESVKDLLEPQRGDLPLHDAPDGGVYFDKKSVSIETLEDFAKLQNTAEKNRKYGVTNLNDHSSRSHIILTFEVNRSNRQVSTINLVDLAGSESASRANTEGVLLREGGFINKSLLTLGNVVDAIVDKRPYVPYRDAKLTRILRNCLGGSGMTFILCCINPSMENFEQTVSSLRFTQRAMKIKNDPIMVLNMPPLFAHQYGKYVQQLNSSVEGLSDAYYQRGLRDAYLHNSGAVSSIVSNFEGQVSDSMHAMANAQRLLIAHDHAMAIEQIGRLYNRLAEVSRQRDQGHEMEEVEHKRQREAAEEIESRAAKVARLEERVKERDVDADSKLAGWEYQLYEARQRRVTPLELLLTSERVSRFRLQYEWAVCMERIAARCVPSIKSLGPMTPPVADKRVAAQQMRQRLRQAREELNDLTVAHDMIKGDLQNQLRAAAHVDDDVSEAYIDERIHELEREENSLLTRAGHMSRCESVRRIRESLTRSRPQTPHASQPSMHRHSVSPPPRRRRHGADSQTRVAFNSSLTDVCSTVERNWSPTPRTARTAFPILTHNADEDAFLANELKENVSPRNEKLTDGVRKALGVLRDVRSKLMHHTNEGRRQGGMPELASRFPDTARSGSCHTPHTPSPAPLNEDVHFVDMHKRKENGNGACAPVVGIAARRRMEGVPPRPNVERALWRMSQSPIGTTTESKERSRSRRR</sequence>
<dbReference type="PROSITE" id="PS50067">
    <property type="entry name" value="KINESIN_MOTOR_2"/>
    <property type="match status" value="1"/>
</dbReference>
<evidence type="ECO:0000256" key="8">
    <source>
        <dbReference type="SAM" id="MobiDB-lite"/>
    </source>
</evidence>
<dbReference type="SMART" id="SM00129">
    <property type="entry name" value="KISc"/>
    <property type="match status" value="1"/>
</dbReference>
<dbReference type="Gene3D" id="3.40.850.10">
    <property type="entry name" value="Kinesin motor domain"/>
    <property type="match status" value="1"/>
</dbReference>
<feature type="compositionally biased region" description="Polar residues" evidence="8">
    <location>
        <begin position="601"/>
        <end position="611"/>
    </location>
</feature>
<dbReference type="InterPro" id="IPR001752">
    <property type="entry name" value="Kinesin_motor_dom"/>
</dbReference>
<dbReference type="GO" id="GO:0007018">
    <property type="term" value="P:microtubule-based movement"/>
    <property type="evidence" value="ECO:0007669"/>
    <property type="project" value="InterPro"/>
</dbReference>
<organism evidence="10">
    <name type="scientific">Trypanosoma vivax (strain Y486)</name>
    <dbReference type="NCBI Taxonomy" id="1055687"/>
    <lineage>
        <taxon>Eukaryota</taxon>
        <taxon>Discoba</taxon>
        <taxon>Euglenozoa</taxon>
        <taxon>Kinetoplastea</taxon>
        <taxon>Metakinetoplastina</taxon>
        <taxon>Trypanosomatida</taxon>
        <taxon>Trypanosomatidae</taxon>
        <taxon>Trypanosoma</taxon>
        <taxon>Duttonella</taxon>
    </lineage>
</organism>
<evidence type="ECO:0000256" key="4">
    <source>
        <dbReference type="ARBA" id="ARBA00023175"/>
    </source>
</evidence>
<dbReference type="InterPro" id="IPR027417">
    <property type="entry name" value="P-loop_NTPase"/>
</dbReference>
<keyword evidence="3 7" id="KW-0175">Coiled coil</keyword>
<evidence type="ECO:0000256" key="5">
    <source>
        <dbReference type="PROSITE-ProRule" id="PRU00283"/>
    </source>
</evidence>
<feature type="region of interest" description="Disordered" evidence="8">
    <location>
        <begin position="784"/>
        <end position="818"/>
    </location>
</feature>
<dbReference type="GO" id="GO:0005874">
    <property type="term" value="C:microtubule"/>
    <property type="evidence" value="ECO:0007669"/>
    <property type="project" value="UniProtKB-KW"/>
</dbReference>
<dbReference type="InterPro" id="IPR019821">
    <property type="entry name" value="Kinesin_motor_CS"/>
</dbReference>
<feature type="coiled-coil region" evidence="7">
    <location>
        <begin position="511"/>
        <end position="538"/>
    </location>
</feature>
<evidence type="ECO:0000256" key="6">
    <source>
        <dbReference type="RuleBase" id="RU000394"/>
    </source>
</evidence>
<feature type="binding site" evidence="5">
    <location>
        <begin position="73"/>
        <end position="80"/>
    </location>
    <ligand>
        <name>ATP</name>
        <dbReference type="ChEBI" id="CHEBI:30616"/>
    </ligand>
</feature>
<feature type="domain" description="Kinesin motor" evidence="9">
    <location>
        <begin position="2"/>
        <end position="301"/>
    </location>
</feature>
<dbReference type="Pfam" id="PF00225">
    <property type="entry name" value="Kinesin"/>
    <property type="match status" value="1"/>
</dbReference>
<proteinExistence type="inferred from homology"/>
<gene>
    <name evidence="10" type="ORF">TVY486_1102930</name>
</gene>
<dbReference type="CDD" id="cd00106">
    <property type="entry name" value="KISc"/>
    <property type="match status" value="1"/>
</dbReference>
<feature type="region of interest" description="Disordered" evidence="8">
    <location>
        <begin position="596"/>
        <end position="634"/>
    </location>
</feature>
<dbReference type="PROSITE" id="PS00411">
    <property type="entry name" value="KINESIN_MOTOR_1"/>
    <property type="match status" value="1"/>
</dbReference>
<dbReference type="GO" id="GO:0003777">
    <property type="term" value="F:microtubule motor activity"/>
    <property type="evidence" value="ECO:0007669"/>
    <property type="project" value="InterPro"/>
</dbReference>
<dbReference type="GO" id="GO:0008017">
    <property type="term" value="F:microtubule binding"/>
    <property type="evidence" value="ECO:0007669"/>
    <property type="project" value="InterPro"/>
</dbReference>
<dbReference type="PANTHER" id="PTHR47968">
    <property type="entry name" value="CENTROMERE PROTEIN E"/>
    <property type="match status" value="1"/>
</dbReference>
<keyword evidence="2 5" id="KW-0067">ATP-binding</keyword>
<dbReference type="VEuPathDB" id="TriTrypDB:TvY486_1102930"/>
<evidence type="ECO:0000256" key="2">
    <source>
        <dbReference type="ARBA" id="ARBA00022840"/>
    </source>
</evidence>